<feature type="transmembrane region" description="Helical" evidence="1">
    <location>
        <begin position="85"/>
        <end position="107"/>
    </location>
</feature>
<evidence type="ECO:0000313" key="2">
    <source>
        <dbReference type="EMBL" id="AHF77594.1"/>
    </source>
</evidence>
<reference evidence="2 3" key="1">
    <citation type="journal article" date="2014" name="Genome Biol. Evol.">
        <title>Genome degeneration and adaptation in a nascent stage of symbiosis.</title>
        <authorList>
            <person name="Oakeson K.F."/>
            <person name="Gil R."/>
            <person name="Clayton A.L."/>
            <person name="Dunn D.M."/>
            <person name="von Niederhausern A.C."/>
            <person name="Hamil C."/>
            <person name="Aoyagi A."/>
            <person name="Duval B."/>
            <person name="Baca A."/>
            <person name="Silva F.J."/>
            <person name="Vallier A."/>
            <person name="Jackson D.G."/>
            <person name="Latorre A."/>
            <person name="Weiss R.B."/>
            <person name="Heddi A."/>
            <person name="Moya A."/>
            <person name="Dale C."/>
        </authorList>
    </citation>
    <scope>NUCLEOTIDE SEQUENCE [LARGE SCALE GENOMIC DNA]</scope>
    <source>
        <strain evidence="2 3">HS1</strain>
    </source>
</reference>
<dbReference type="HOGENOM" id="CLU_140962_0_0_6"/>
<dbReference type="AlphaFoldDB" id="W0HV00"/>
<dbReference type="EMBL" id="CP006569">
    <property type="protein sequence ID" value="AHF77594.1"/>
    <property type="molecule type" value="Genomic_DNA"/>
</dbReference>
<dbReference type="KEGG" id="sod:Sant_2562"/>
<sequence length="114" mass="12733">MTLLFKALLGALVVVLIALLSKTRNYYIAGLLPLFPTFALLAHYIVGSERGSEALRMTILFGIWAVIPYLVYLISLYGFVGAMRLPLALSSAVVCWGLAAWLLIIVWRRWYGLN</sequence>
<dbReference type="OrthoDB" id="6053681at2"/>
<evidence type="ECO:0000256" key="1">
    <source>
        <dbReference type="SAM" id="Phobius"/>
    </source>
</evidence>
<keyword evidence="3" id="KW-1185">Reference proteome</keyword>
<proteinExistence type="predicted"/>
<dbReference type="Pfam" id="PF06942">
    <property type="entry name" value="GlpM"/>
    <property type="match status" value="1"/>
</dbReference>
<keyword evidence="1" id="KW-1133">Transmembrane helix</keyword>
<keyword evidence="1" id="KW-0472">Membrane</keyword>
<accession>W0HV00</accession>
<dbReference type="PATRIC" id="fig|1239307.3.peg.2849"/>
<name>W0HV00_9GAMM</name>
<feature type="transmembrane region" description="Helical" evidence="1">
    <location>
        <begin position="28"/>
        <end position="46"/>
    </location>
</feature>
<gene>
    <name evidence="2" type="primary">ygdC</name>
    <name evidence="2" type="ORF">Sant_2562</name>
</gene>
<feature type="transmembrane region" description="Helical" evidence="1">
    <location>
        <begin position="58"/>
        <end position="79"/>
    </location>
</feature>
<dbReference type="InterPro" id="IPR009707">
    <property type="entry name" value="GlpM/YdgC"/>
</dbReference>
<dbReference type="RefSeq" id="WP_025422742.1">
    <property type="nucleotide sequence ID" value="NZ_CAUIKD010000092.1"/>
</dbReference>
<dbReference type="Proteomes" id="UP000019028">
    <property type="component" value="Chromosome"/>
</dbReference>
<evidence type="ECO:0000313" key="3">
    <source>
        <dbReference type="Proteomes" id="UP000019028"/>
    </source>
</evidence>
<keyword evidence="1" id="KW-0812">Transmembrane</keyword>
<protein>
    <submittedName>
        <fullName evidence="2">GlpM family protein</fullName>
    </submittedName>
</protein>
<organism evidence="2 3">
    <name type="scientific">Sodalis praecaptivus</name>
    <dbReference type="NCBI Taxonomy" id="1239307"/>
    <lineage>
        <taxon>Bacteria</taxon>
        <taxon>Pseudomonadati</taxon>
        <taxon>Pseudomonadota</taxon>
        <taxon>Gammaproteobacteria</taxon>
        <taxon>Enterobacterales</taxon>
        <taxon>Bruguierivoracaceae</taxon>
        <taxon>Sodalis</taxon>
    </lineage>
</organism>